<keyword evidence="3" id="KW-1185">Reference proteome</keyword>
<proteinExistence type="predicted"/>
<dbReference type="KEGG" id="fwa:DCMF_07095"/>
<gene>
    <name evidence="2" type="ORF">DCMF_07095</name>
</gene>
<dbReference type="InterPro" id="IPR037522">
    <property type="entry name" value="HD_GYP_dom"/>
</dbReference>
<accession>A0A3G1KQ48</accession>
<evidence type="ECO:0000313" key="2">
    <source>
        <dbReference type="EMBL" id="ATW24581.1"/>
    </source>
</evidence>
<dbReference type="EMBL" id="CP017634">
    <property type="protein sequence ID" value="ATW24581.1"/>
    <property type="molecule type" value="Genomic_DNA"/>
</dbReference>
<dbReference type="Proteomes" id="UP000323521">
    <property type="component" value="Chromosome"/>
</dbReference>
<dbReference type="Pfam" id="PF01966">
    <property type="entry name" value="HD"/>
    <property type="match status" value="1"/>
</dbReference>
<dbReference type="PANTHER" id="PTHR43155">
    <property type="entry name" value="CYCLIC DI-GMP PHOSPHODIESTERASE PA4108-RELATED"/>
    <property type="match status" value="1"/>
</dbReference>
<dbReference type="InterPro" id="IPR006674">
    <property type="entry name" value="HD_domain"/>
</dbReference>
<dbReference type="AlphaFoldDB" id="A0A3G1KQ48"/>
<dbReference type="SUPFAM" id="SSF109604">
    <property type="entry name" value="HD-domain/PDEase-like"/>
    <property type="match status" value="2"/>
</dbReference>
<organism evidence="2 3">
    <name type="scientific">Formimonas warabiya</name>
    <dbReference type="NCBI Taxonomy" id="1761012"/>
    <lineage>
        <taxon>Bacteria</taxon>
        <taxon>Bacillati</taxon>
        <taxon>Bacillota</taxon>
        <taxon>Clostridia</taxon>
        <taxon>Eubacteriales</taxon>
        <taxon>Peptococcaceae</taxon>
        <taxon>Candidatus Formimonas</taxon>
    </lineage>
</organism>
<evidence type="ECO:0000259" key="1">
    <source>
        <dbReference type="PROSITE" id="PS51832"/>
    </source>
</evidence>
<dbReference type="PANTHER" id="PTHR43155:SF1">
    <property type="entry name" value="3'3'-CGAMP-SPECIFIC PHOSPHODIESTERASE 1"/>
    <property type="match status" value="1"/>
</dbReference>
<name>A0A3G1KQ48_FORW1</name>
<feature type="domain" description="HD-GYP" evidence="1">
    <location>
        <begin position="214"/>
        <end position="410"/>
    </location>
</feature>
<sequence length="434" mass="49206">MIKEPRISFFDLIVALSNTMDLINPVMVNHQKRVAYIAYFIAEEMGLSKEERMKVLLAGLLHDCGVLSLEEKISALEFDFGVKTKECDRHSQIGYQFLKDIRLLSHVAPLVRYHHVYWNERRESALSERIPLGSHILHLADRVEVLMDKHREILGQVKGIIDKITGESGKMFSPDLVDVFNALAKQEWFWLDLFSPFIDSVLAPKLDAQIIELDLEELLDIAKLFYRIIDFRSMFTATHSAGVAASGEAIARFAGFSEKECLMMRIAGFLHDLGKLAIPSEILEKPGPLTTEQVHIMKSHTYYSYRILEKINGMEVINAWASFHHERLDGSGYPFHLKAEALTLGSRILAVADVFTALTETRPYRQALAPKRVIEILQHMAESRHLDPFVVLLLEEKFAEINSARLVAQEEALGVYKGLNISGYRITCPAVSLS</sequence>
<dbReference type="SMART" id="SM00471">
    <property type="entry name" value="HDc"/>
    <property type="match status" value="2"/>
</dbReference>
<dbReference type="Pfam" id="PF13487">
    <property type="entry name" value="HD_5"/>
    <property type="match status" value="1"/>
</dbReference>
<evidence type="ECO:0000313" key="3">
    <source>
        <dbReference type="Proteomes" id="UP000323521"/>
    </source>
</evidence>
<dbReference type="InterPro" id="IPR003607">
    <property type="entry name" value="HD/PDEase_dom"/>
</dbReference>
<reference evidence="2 3" key="1">
    <citation type="submission" date="2016-10" db="EMBL/GenBank/DDBJ databases">
        <title>Complete Genome Sequence of Peptococcaceae strain DCMF.</title>
        <authorList>
            <person name="Edwards R.J."/>
            <person name="Holland S.I."/>
            <person name="Deshpande N.P."/>
            <person name="Wong Y.K."/>
            <person name="Ertan H."/>
            <person name="Manefield M."/>
            <person name="Russell T.L."/>
            <person name="Lee M.J."/>
        </authorList>
    </citation>
    <scope>NUCLEOTIDE SEQUENCE [LARGE SCALE GENOMIC DNA]</scope>
    <source>
        <strain evidence="2 3">DCMF</strain>
    </source>
</reference>
<dbReference type="PROSITE" id="PS51832">
    <property type="entry name" value="HD_GYP"/>
    <property type="match status" value="2"/>
</dbReference>
<protein>
    <recommendedName>
        <fullName evidence="1">HD-GYP domain-containing protein</fullName>
    </recommendedName>
</protein>
<dbReference type="RefSeq" id="WP_148133781.1">
    <property type="nucleotide sequence ID" value="NZ_CP017634.1"/>
</dbReference>
<dbReference type="Gene3D" id="1.10.3210.10">
    <property type="entry name" value="Hypothetical protein af1432"/>
    <property type="match status" value="2"/>
</dbReference>
<dbReference type="CDD" id="cd00077">
    <property type="entry name" value="HDc"/>
    <property type="match status" value="2"/>
</dbReference>
<dbReference type="OrthoDB" id="9798833at2"/>
<feature type="domain" description="HD-GYP" evidence="1">
    <location>
        <begin position="5"/>
        <end position="196"/>
    </location>
</feature>